<feature type="chain" id="PRO_5026407376" description="LPS-assembly protein LptD" evidence="2">
    <location>
        <begin position="26"/>
        <end position="760"/>
    </location>
</feature>
<evidence type="ECO:0000259" key="3">
    <source>
        <dbReference type="Pfam" id="PF04453"/>
    </source>
</evidence>
<dbReference type="GO" id="GO:1990351">
    <property type="term" value="C:transporter complex"/>
    <property type="evidence" value="ECO:0007669"/>
    <property type="project" value="TreeGrafter"/>
</dbReference>
<reference evidence="5" key="1">
    <citation type="submission" date="2019-11" db="EMBL/GenBank/DDBJ databases">
        <title>Isolation and characterization of two novel species in the genus Thiomicrorhabdus.</title>
        <authorList>
            <person name="Mochizuki J."/>
            <person name="Kojima H."/>
            <person name="Fukui M."/>
        </authorList>
    </citation>
    <scope>NUCLEOTIDE SEQUENCE [LARGE SCALE GENOMIC DNA]</scope>
    <source>
        <strain evidence="5">aks77</strain>
    </source>
</reference>
<feature type="domain" description="LptD C-terminal" evidence="3">
    <location>
        <begin position="321"/>
        <end position="689"/>
    </location>
</feature>
<keyword evidence="2" id="KW-0472">Membrane</keyword>
<comment type="function">
    <text evidence="2">Together with LptE, is involved in the assembly of lipopolysaccharide (LPS) at the surface of the outer membrane.</text>
</comment>
<feature type="signal peptide" evidence="2">
    <location>
        <begin position="1"/>
        <end position="25"/>
    </location>
</feature>
<dbReference type="KEGG" id="tse:THMIRHAS_07410"/>
<protein>
    <recommendedName>
        <fullName evidence="2">LPS-assembly protein LptD</fullName>
    </recommendedName>
</protein>
<proteinExistence type="inferred from homology"/>
<dbReference type="GO" id="GO:0015920">
    <property type="term" value="P:lipopolysaccharide transport"/>
    <property type="evidence" value="ECO:0007669"/>
    <property type="project" value="InterPro"/>
</dbReference>
<comment type="similarity">
    <text evidence="2">Belongs to the LptD family.</text>
</comment>
<dbReference type="AlphaFoldDB" id="A0A6F8PTN3"/>
<keyword evidence="1 2" id="KW-0998">Cell outer membrane</keyword>
<comment type="caution">
    <text evidence="2">Lacks conserved residue(s) required for the propagation of feature annotation.</text>
</comment>
<dbReference type="PANTHER" id="PTHR30189:SF1">
    <property type="entry name" value="LPS-ASSEMBLY PROTEIN LPTD"/>
    <property type="match status" value="1"/>
</dbReference>
<dbReference type="Pfam" id="PF04453">
    <property type="entry name" value="LptD"/>
    <property type="match status" value="1"/>
</dbReference>
<dbReference type="GO" id="GO:0043165">
    <property type="term" value="P:Gram-negative-bacterium-type cell outer membrane assembly"/>
    <property type="evidence" value="ECO:0007669"/>
    <property type="project" value="UniProtKB-UniRule"/>
</dbReference>
<dbReference type="InterPro" id="IPR020889">
    <property type="entry name" value="LipoPS_assembly_LptD"/>
</dbReference>
<evidence type="ECO:0000256" key="2">
    <source>
        <dbReference type="HAMAP-Rule" id="MF_01411"/>
    </source>
</evidence>
<dbReference type="RefSeq" id="WP_173271035.1">
    <property type="nucleotide sequence ID" value="NZ_AP021889.1"/>
</dbReference>
<evidence type="ECO:0000313" key="5">
    <source>
        <dbReference type="Proteomes" id="UP000501726"/>
    </source>
</evidence>
<dbReference type="PANTHER" id="PTHR30189">
    <property type="entry name" value="LPS-ASSEMBLY PROTEIN"/>
    <property type="match status" value="1"/>
</dbReference>
<comment type="subunit">
    <text evidence="2">Component of the lipopolysaccharide transport and assembly complex. Interacts with LptE and LptA.</text>
</comment>
<comment type="subcellular location">
    <subcellularLocation>
        <location evidence="2">Cell outer membrane</location>
    </subcellularLocation>
</comment>
<accession>A0A6F8PTN3</accession>
<evidence type="ECO:0000313" key="4">
    <source>
        <dbReference type="EMBL" id="BBP45368.1"/>
    </source>
</evidence>
<dbReference type="Proteomes" id="UP000501726">
    <property type="component" value="Chromosome"/>
</dbReference>
<evidence type="ECO:0000256" key="1">
    <source>
        <dbReference type="ARBA" id="ARBA00023237"/>
    </source>
</evidence>
<gene>
    <name evidence="2 4" type="primary">lptD</name>
    <name evidence="4" type="ORF">THMIRHAS_07410</name>
</gene>
<name>A0A6F8PTN3_9GAMM</name>
<dbReference type="EMBL" id="AP021889">
    <property type="protein sequence ID" value="BBP45368.1"/>
    <property type="molecule type" value="Genomic_DNA"/>
</dbReference>
<keyword evidence="2" id="KW-0732">Signal</keyword>
<keyword evidence="5" id="KW-1185">Reference proteome</keyword>
<dbReference type="InterPro" id="IPR050218">
    <property type="entry name" value="LptD"/>
</dbReference>
<sequence length="760" mass="86986" precursor="true">MRKNYRLRQALYYAVTCLGTNSVLAAAPNPTEMTFTQTCLPDEIATRPDGLFEPSDAQLSTDLQNAPLKISADRLSQTRTQEISLQGAVQLQHPQVTIRAEQLEINPQTRQAHLKHGVRLWQQNLTLLTEDIQINPPLLSVAANQYQIFPSLAYGQSQSIRLNQSTQSVELYDASLTTCKTKSDGTKDWDLQARKLQINQQKQRVIAKDMTLRFKNVPIFYSPYLDYPLNDRASGLLFPEIGSYKALNNNKRTEYVALPYYFALADNYDATLTFIPMSENGLALDNEFRYWGAIGNSEQRLKLDASLYRSDESISDEDNPRWRIGLQNAIRWNPNLTANIDWQQTSDANVFNDAPIARELTNATKATQMARIDYHQQGLHGYLLYSGYQPLINFANNYEKRPEVGVHYQQALPNEHLSGKLNWYFSSQATDFRLKTRELNRAEGLRWHNQSGIKYQLRQPYGQAQAQINGYYSDYRLEQNPIHNEPRLIPQLSLNGGLIFERALTFNHQTYRQTLEPSVQYLYTGYQRQNQLPLFDSALRSLDFSNLFSLNAYVGADRIADSNQVSAALTSRFIDQQGKSRLELALGQGYRLSESQVLIEDGFDGSQGASDIYSKVQFNFDKLRLYSTVAYAPKEQTVRASASRIRWQPDEKNALFASHIKQRQEALYASETIMLGGLSQLTPQWQFSLVGNYDTDLQQWVETQVGIRYDSCCWSTTMIAERTQLENDLYNDSIQIQFELKGLSSPNKALQKQLNNLFNF</sequence>
<dbReference type="HAMAP" id="MF_01411">
    <property type="entry name" value="LPS_assembly_LptD"/>
    <property type="match status" value="1"/>
</dbReference>
<organism evidence="4 5">
    <name type="scientific">Thiosulfatimonas sediminis</name>
    <dbReference type="NCBI Taxonomy" id="2675054"/>
    <lineage>
        <taxon>Bacteria</taxon>
        <taxon>Pseudomonadati</taxon>
        <taxon>Pseudomonadota</taxon>
        <taxon>Gammaproteobacteria</taxon>
        <taxon>Thiotrichales</taxon>
        <taxon>Piscirickettsiaceae</taxon>
        <taxon>Thiosulfatimonas</taxon>
    </lineage>
</organism>
<dbReference type="GO" id="GO:0009279">
    <property type="term" value="C:cell outer membrane"/>
    <property type="evidence" value="ECO:0007669"/>
    <property type="project" value="UniProtKB-SubCell"/>
</dbReference>
<dbReference type="InterPro" id="IPR007543">
    <property type="entry name" value="LptD_C"/>
</dbReference>